<reference evidence="2 3" key="1">
    <citation type="submission" date="2019-06" db="EMBL/GenBank/DDBJ databases">
        <title>Sequencing the genomes of 1000 actinobacteria strains.</title>
        <authorList>
            <person name="Klenk H.-P."/>
        </authorList>
    </citation>
    <scope>NUCLEOTIDE SEQUENCE [LARGE SCALE GENOMIC DNA]</scope>
    <source>
        <strain evidence="2 3">DSM 103495</strain>
    </source>
</reference>
<evidence type="ECO:0000313" key="2">
    <source>
        <dbReference type="EMBL" id="TQM31631.1"/>
    </source>
</evidence>
<dbReference type="PANTHER" id="PTHR33744">
    <property type="entry name" value="CARBOHYDRATE DIACID REGULATOR"/>
    <property type="match status" value="1"/>
</dbReference>
<dbReference type="InterPro" id="IPR042070">
    <property type="entry name" value="PucR_C-HTH_sf"/>
</dbReference>
<dbReference type="InterPro" id="IPR025736">
    <property type="entry name" value="PucR_C-HTH_dom"/>
</dbReference>
<accession>A0A543FD13</accession>
<keyword evidence="3" id="KW-1185">Reference proteome</keyword>
<proteinExistence type="predicted"/>
<dbReference type="RefSeq" id="WP_246124048.1">
    <property type="nucleotide sequence ID" value="NZ_VFPG01000001.1"/>
</dbReference>
<dbReference type="Gene3D" id="1.10.10.2840">
    <property type="entry name" value="PucR C-terminal helix-turn-helix domain"/>
    <property type="match status" value="1"/>
</dbReference>
<organism evidence="2 3">
    <name type="scientific">Nocardia bhagyanarayanae</name>
    <dbReference type="NCBI Taxonomy" id="1215925"/>
    <lineage>
        <taxon>Bacteria</taxon>
        <taxon>Bacillati</taxon>
        <taxon>Actinomycetota</taxon>
        <taxon>Actinomycetes</taxon>
        <taxon>Mycobacteriales</taxon>
        <taxon>Nocardiaceae</taxon>
        <taxon>Nocardia</taxon>
    </lineage>
</organism>
<dbReference type="InterPro" id="IPR051448">
    <property type="entry name" value="CdaR-like_regulators"/>
</dbReference>
<dbReference type="AlphaFoldDB" id="A0A543FD13"/>
<sequence>MCEYSLESDSARPPAPAADVASVLRIVRYFDSFDESGADADAVIRAAARLGDCVVGARWPSGRVVRYDAAGRPVPGTSDGAEITVGAEISVGADVSGGAQPTVWVERREGDRRLDGVLLDRLRHSLRVVAARRSPPDTLHLGDRGLLEVVLSDKEHRADRARALYLLGVDATRAVRVLAISGPSAREAVRIVADRVSLCCSAALGDTTAVLIQGCPDSRTFSDALNTAITQAFPVSRGGGTGPWVGIGELNPAVAAAVSWDQARRALRFASSTWQGRRAVAFDRLGSLELLADLPVDRLLGNADVLRINAFAATEAGALAVDTLEAFCVFGSLRRTAGELHIHHSTVAARIAQVEGVMGWDIDDALDRFQATLVLTVRRMALSATELAERDR</sequence>
<protein>
    <submittedName>
        <fullName evidence="2">PucR-like helix-turn-helix protein</fullName>
    </submittedName>
</protein>
<evidence type="ECO:0000259" key="1">
    <source>
        <dbReference type="Pfam" id="PF13556"/>
    </source>
</evidence>
<dbReference type="EMBL" id="VFPG01000001">
    <property type="protein sequence ID" value="TQM31631.1"/>
    <property type="molecule type" value="Genomic_DNA"/>
</dbReference>
<name>A0A543FD13_9NOCA</name>
<feature type="domain" description="PucR C-terminal helix-turn-helix" evidence="1">
    <location>
        <begin position="321"/>
        <end position="376"/>
    </location>
</feature>
<dbReference type="Pfam" id="PF13556">
    <property type="entry name" value="HTH_30"/>
    <property type="match status" value="1"/>
</dbReference>
<evidence type="ECO:0000313" key="3">
    <source>
        <dbReference type="Proteomes" id="UP000316331"/>
    </source>
</evidence>
<dbReference type="Proteomes" id="UP000316331">
    <property type="component" value="Unassembled WGS sequence"/>
</dbReference>
<dbReference type="PANTHER" id="PTHR33744:SF7">
    <property type="entry name" value="PUCR FAMILY TRANSCRIPTIONAL REGULATOR"/>
    <property type="match status" value="1"/>
</dbReference>
<comment type="caution">
    <text evidence="2">The sequence shown here is derived from an EMBL/GenBank/DDBJ whole genome shotgun (WGS) entry which is preliminary data.</text>
</comment>
<gene>
    <name evidence="2" type="ORF">FB390_3294</name>
</gene>